<dbReference type="GO" id="GO:0120159">
    <property type="term" value="F:rRNA pseudouridine synthase activity"/>
    <property type="evidence" value="ECO:0007669"/>
    <property type="project" value="UniProtKB-ARBA"/>
</dbReference>
<evidence type="ECO:0000256" key="2">
    <source>
        <dbReference type="ARBA" id="ARBA00010876"/>
    </source>
</evidence>
<dbReference type="Pfam" id="PF00849">
    <property type="entry name" value="PseudoU_synth_2"/>
    <property type="match status" value="1"/>
</dbReference>
<feature type="active site" evidence="4">
    <location>
        <position position="135"/>
    </location>
</feature>
<dbReference type="InterPro" id="IPR006145">
    <property type="entry name" value="PsdUridine_synth_RsuA/RluA"/>
</dbReference>
<dbReference type="PANTHER" id="PTHR21600:SF44">
    <property type="entry name" value="RIBOSOMAL LARGE SUBUNIT PSEUDOURIDINE SYNTHASE D"/>
    <property type="match status" value="1"/>
</dbReference>
<comment type="function">
    <text evidence="6">Responsible for synthesis of pseudouridine from uracil.</text>
</comment>
<dbReference type="InterPro" id="IPR002942">
    <property type="entry name" value="S4_RNA-bd"/>
</dbReference>
<dbReference type="PROSITE" id="PS50889">
    <property type="entry name" value="S4"/>
    <property type="match status" value="1"/>
</dbReference>
<dbReference type="InterPro" id="IPR006224">
    <property type="entry name" value="PsdUridine_synth_RluA-like_CS"/>
</dbReference>
<evidence type="ECO:0000313" key="9">
    <source>
        <dbReference type="Proteomes" id="UP000886750"/>
    </source>
</evidence>
<name>A0A9D1ZW89_9FIRM</name>
<dbReference type="Proteomes" id="UP000886750">
    <property type="component" value="Unassembled WGS sequence"/>
</dbReference>
<dbReference type="Gene3D" id="3.30.2350.10">
    <property type="entry name" value="Pseudouridine synthase"/>
    <property type="match status" value="1"/>
</dbReference>
<evidence type="ECO:0000313" key="8">
    <source>
        <dbReference type="EMBL" id="HIY96970.1"/>
    </source>
</evidence>
<dbReference type="AlphaFoldDB" id="A0A9D1ZW89"/>
<dbReference type="CDD" id="cd00165">
    <property type="entry name" value="S4"/>
    <property type="match status" value="1"/>
</dbReference>
<keyword evidence="5" id="KW-0694">RNA-binding</keyword>
<dbReference type="InterPro" id="IPR020103">
    <property type="entry name" value="PsdUridine_synth_cat_dom_sf"/>
</dbReference>
<dbReference type="SMART" id="SM00363">
    <property type="entry name" value="S4"/>
    <property type="match status" value="1"/>
</dbReference>
<dbReference type="EMBL" id="DXCQ01000037">
    <property type="protein sequence ID" value="HIY96970.1"/>
    <property type="molecule type" value="Genomic_DNA"/>
</dbReference>
<dbReference type="PANTHER" id="PTHR21600">
    <property type="entry name" value="MITOCHONDRIAL RNA PSEUDOURIDINE SYNTHASE"/>
    <property type="match status" value="1"/>
</dbReference>
<reference evidence="8" key="2">
    <citation type="submission" date="2021-04" db="EMBL/GenBank/DDBJ databases">
        <authorList>
            <person name="Gilroy R."/>
        </authorList>
    </citation>
    <scope>NUCLEOTIDE SEQUENCE</scope>
    <source>
        <strain evidence="8">1345</strain>
    </source>
</reference>
<dbReference type="InterPro" id="IPR036986">
    <property type="entry name" value="S4_RNA-bd_sf"/>
</dbReference>
<dbReference type="SUPFAM" id="SSF55174">
    <property type="entry name" value="Alpha-L RNA-binding motif"/>
    <property type="match status" value="1"/>
</dbReference>
<comment type="similarity">
    <text evidence="2 6">Belongs to the pseudouridine synthase RluA family.</text>
</comment>
<dbReference type="SUPFAM" id="SSF55120">
    <property type="entry name" value="Pseudouridine synthase"/>
    <property type="match status" value="1"/>
</dbReference>
<gene>
    <name evidence="8" type="ORF">H9729_04715</name>
</gene>
<feature type="domain" description="RNA-binding S4" evidence="7">
    <location>
        <begin position="13"/>
        <end position="76"/>
    </location>
</feature>
<evidence type="ECO:0000259" key="7">
    <source>
        <dbReference type="SMART" id="SM00363"/>
    </source>
</evidence>
<comment type="catalytic activity">
    <reaction evidence="1 6">
        <text>a uridine in RNA = a pseudouridine in RNA</text>
        <dbReference type="Rhea" id="RHEA:48348"/>
        <dbReference type="Rhea" id="RHEA-COMP:12068"/>
        <dbReference type="Rhea" id="RHEA-COMP:12069"/>
        <dbReference type="ChEBI" id="CHEBI:65314"/>
        <dbReference type="ChEBI" id="CHEBI:65315"/>
    </reaction>
</comment>
<dbReference type="EC" id="5.4.99.-" evidence="6"/>
<dbReference type="CDD" id="cd02869">
    <property type="entry name" value="PseudoU_synth_RluA_like"/>
    <property type="match status" value="1"/>
</dbReference>
<reference evidence="8" key="1">
    <citation type="journal article" date="2021" name="PeerJ">
        <title>Extensive microbial diversity within the chicken gut microbiome revealed by metagenomics and culture.</title>
        <authorList>
            <person name="Gilroy R."/>
            <person name="Ravi A."/>
            <person name="Getino M."/>
            <person name="Pursley I."/>
            <person name="Horton D.L."/>
            <person name="Alikhan N.F."/>
            <person name="Baker D."/>
            <person name="Gharbi K."/>
            <person name="Hall N."/>
            <person name="Watson M."/>
            <person name="Adriaenssens E.M."/>
            <person name="Foster-Nyarko E."/>
            <person name="Jarju S."/>
            <person name="Secka A."/>
            <person name="Antonio M."/>
            <person name="Oren A."/>
            <person name="Chaudhuri R.R."/>
            <person name="La Ragione R."/>
            <person name="Hildebrand F."/>
            <person name="Pallen M.J."/>
        </authorList>
    </citation>
    <scope>NUCLEOTIDE SEQUENCE</scope>
    <source>
        <strain evidence="8">1345</strain>
    </source>
</reference>
<evidence type="ECO:0000256" key="4">
    <source>
        <dbReference type="PIRSR" id="PIRSR606225-1"/>
    </source>
</evidence>
<dbReference type="NCBIfam" id="TIGR00005">
    <property type="entry name" value="rluA_subfam"/>
    <property type="match status" value="1"/>
</dbReference>
<accession>A0A9D1ZW89</accession>
<comment type="caution">
    <text evidence="8">The sequence shown here is derived from an EMBL/GenBank/DDBJ whole genome shotgun (WGS) entry which is preliminary data.</text>
</comment>
<evidence type="ECO:0000256" key="6">
    <source>
        <dbReference type="RuleBase" id="RU362028"/>
    </source>
</evidence>
<sequence length="306" mass="33637">MDSERIVAEGTAARLDVFLSERLHMTRSAVKKLIEEGHVAVGGGRAKASQPVAAGDCIDVEIPAPQALDLTPQDIPLDIVYEDEDIAVVNKPQGLMVHAGSGNLSGTLVNALLYRLKSLSSINGVIRPGIVHRIDKDTSGLLVVAKNDAAHLSLSAQIADKTCRREYLALCEGIFKEDSGRVETYIGRHPADRIKMAVVPKEKGRYAATNFEVVKRYAAGFTLVRFRLETGRTHQIRVHCKYLGYPIVGDPVYGSKRQRFKLNGQLLHACRLELTHPKTGARMSFEAPLPDYFAAVLEKLDRSERG</sequence>
<dbReference type="InterPro" id="IPR006225">
    <property type="entry name" value="PsdUridine_synth_RluC/D"/>
</dbReference>
<dbReference type="GO" id="GO:0000455">
    <property type="term" value="P:enzyme-directed rRNA pseudouridine synthesis"/>
    <property type="evidence" value="ECO:0007669"/>
    <property type="project" value="TreeGrafter"/>
</dbReference>
<keyword evidence="3 6" id="KW-0413">Isomerase</keyword>
<protein>
    <recommendedName>
        <fullName evidence="6">Pseudouridine synthase</fullName>
        <ecNumber evidence="6">5.4.99.-</ecNumber>
    </recommendedName>
</protein>
<proteinExistence type="inferred from homology"/>
<dbReference type="Gene3D" id="3.10.290.10">
    <property type="entry name" value="RNA-binding S4 domain"/>
    <property type="match status" value="1"/>
</dbReference>
<organism evidence="8 9">
    <name type="scientific">Candidatus Borkfalkia excrementigallinarum</name>
    <dbReference type="NCBI Taxonomy" id="2838506"/>
    <lineage>
        <taxon>Bacteria</taxon>
        <taxon>Bacillati</taxon>
        <taxon>Bacillota</taxon>
        <taxon>Clostridia</taxon>
        <taxon>Christensenellales</taxon>
        <taxon>Christensenellaceae</taxon>
        <taxon>Candidatus Borkfalkia</taxon>
    </lineage>
</organism>
<evidence type="ECO:0000256" key="1">
    <source>
        <dbReference type="ARBA" id="ARBA00000073"/>
    </source>
</evidence>
<evidence type="ECO:0000256" key="3">
    <source>
        <dbReference type="ARBA" id="ARBA00023235"/>
    </source>
</evidence>
<dbReference type="InterPro" id="IPR050188">
    <property type="entry name" value="RluA_PseudoU_synthase"/>
</dbReference>
<dbReference type="GO" id="GO:0003723">
    <property type="term" value="F:RNA binding"/>
    <property type="evidence" value="ECO:0007669"/>
    <property type="project" value="UniProtKB-KW"/>
</dbReference>
<evidence type="ECO:0000256" key="5">
    <source>
        <dbReference type="PROSITE-ProRule" id="PRU00182"/>
    </source>
</evidence>
<dbReference type="PROSITE" id="PS01129">
    <property type="entry name" value="PSI_RLU"/>
    <property type="match status" value="1"/>
</dbReference>
<dbReference type="Pfam" id="PF01479">
    <property type="entry name" value="S4"/>
    <property type="match status" value="1"/>
</dbReference>